<dbReference type="SMART" id="SM00671">
    <property type="entry name" value="SEL1"/>
    <property type="match status" value="12"/>
</dbReference>
<evidence type="ECO:0000256" key="3">
    <source>
        <dbReference type="SAM" id="Phobius"/>
    </source>
</evidence>
<sequence length="827" mass="91813">METPNSPVCCNCFDKRRTLRQIWCLAFTLLIFTHSTYSQAPGHSSSKALNKEDTGQSSNKNAGTQKSNQINRGKGGNSEGIVNGKSSESLQSDSAQQSDNSVKSKSISDSQYQSENALHDSVSKDQNKKISESEKEHVSAAIEMENSHLDGGIGKLKNAEASENLGDKSVEGHNDIPKPVGPDGGRNGKNIVSRNEAIEAGEQESVKVEKEEVKEMTAEEKQGMSNPGTRTFSNFLTNIESASEEYFQLGEALINNTYKKDYHQAHQYFEMAASLNHTRALEYVAFSYMIGDYLTQDVVKAKKIFEDLAARGSPRGQLGMGFMNSAGIGTNSSQAKALVYFTFASLGGDPLAQMALGYRYWSGIGVEMKCETALTYYRKAAANVADSVTESGGPVVQRIRLQEEVENQNSGQSVLMDDDLLQYYHFLADKGDVQAQVVLGQLYFQGGRGVIINHERALHYFLMAAESGNANAFAFLGKMYSEGSPAVSQNNQTALTYFKKAADKGNPVGQTGLGMLYLNGKGVDKDLTKAFRQFSLAADQGWAEGQLRLGLMYYGGRGVKRDYKMAVKYFNLASQGGHVLAFFNLAQMHATGNGVLRNCHTAVELFKNVAERGKWSEMLSEAYNLFKEGNINQALLKYTFLAELGYEVAQSNVAYLLDQGDVGLFEEREVFERALLHWSRAAAQGSTIARVKMGDYHYYGYGTKIDYETAASHYRLASEQQHNAQAMFNLGYMHEQGLGLKQDIHLAKRFYDMAAETSIDAHVPVTLALFKLAFLYGSELFNKELEDYKTFFKRFDLRFYLGPDWDIYLMTFLALLLGLIILLRRVR</sequence>
<dbReference type="PANTHER" id="PTHR11102:SF147">
    <property type="entry name" value="SEL1L ADAPTOR SUBUNIT OF ERAD E3 UBIQUITIN LIGASE"/>
    <property type="match status" value="1"/>
</dbReference>
<organism evidence="4 5">
    <name type="scientific">Pinctada imbricata</name>
    <name type="common">Atlantic pearl-oyster</name>
    <name type="synonym">Pinctada martensii</name>
    <dbReference type="NCBI Taxonomy" id="66713"/>
    <lineage>
        <taxon>Eukaryota</taxon>
        <taxon>Metazoa</taxon>
        <taxon>Spiralia</taxon>
        <taxon>Lophotrochozoa</taxon>
        <taxon>Mollusca</taxon>
        <taxon>Bivalvia</taxon>
        <taxon>Autobranchia</taxon>
        <taxon>Pteriomorphia</taxon>
        <taxon>Pterioida</taxon>
        <taxon>Pterioidea</taxon>
        <taxon>Pteriidae</taxon>
        <taxon>Pinctada</taxon>
    </lineage>
</organism>
<dbReference type="InterPro" id="IPR011990">
    <property type="entry name" value="TPR-like_helical_dom_sf"/>
</dbReference>
<dbReference type="GO" id="GO:0005789">
    <property type="term" value="C:endoplasmic reticulum membrane"/>
    <property type="evidence" value="ECO:0007669"/>
    <property type="project" value="TreeGrafter"/>
</dbReference>
<feature type="compositionally biased region" description="Polar residues" evidence="2">
    <location>
        <begin position="84"/>
        <end position="116"/>
    </location>
</feature>
<dbReference type="InterPro" id="IPR006597">
    <property type="entry name" value="Sel1-like"/>
</dbReference>
<feature type="compositionally biased region" description="Polar residues" evidence="2">
    <location>
        <begin position="55"/>
        <end position="71"/>
    </location>
</feature>
<reference evidence="4" key="1">
    <citation type="submission" date="2019-08" db="EMBL/GenBank/DDBJ databases">
        <title>The improved chromosome-level genome for the pearl oyster Pinctada fucata martensii using PacBio sequencing and Hi-C.</title>
        <authorList>
            <person name="Zheng Z."/>
        </authorList>
    </citation>
    <scope>NUCLEOTIDE SEQUENCE</scope>
    <source>
        <strain evidence="4">ZZ-2019</strain>
        <tissue evidence="4">Adductor muscle</tissue>
    </source>
</reference>
<dbReference type="SUPFAM" id="SSF81901">
    <property type="entry name" value="HCP-like"/>
    <property type="match status" value="3"/>
</dbReference>
<evidence type="ECO:0000256" key="2">
    <source>
        <dbReference type="SAM" id="MobiDB-lite"/>
    </source>
</evidence>
<proteinExistence type="inferred from homology"/>
<evidence type="ECO:0000313" key="4">
    <source>
        <dbReference type="EMBL" id="KAK3093184.1"/>
    </source>
</evidence>
<protein>
    <submittedName>
        <fullName evidence="4">Uncharacterized protein</fullName>
    </submittedName>
</protein>
<comment type="caution">
    <text evidence="4">The sequence shown here is derived from an EMBL/GenBank/DDBJ whole genome shotgun (WGS) entry which is preliminary data.</text>
</comment>
<dbReference type="Proteomes" id="UP001186944">
    <property type="component" value="Unassembled WGS sequence"/>
</dbReference>
<keyword evidence="5" id="KW-1185">Reference proteome</keyword>
<feature type="region of interest" description="Disordered" evidence="2">
    <location>
        <begin position="166"/>
        <end position="189"/>
    </location>
</feature>
<name>A0AA88XW76_PINIB</name>
<dbReference type="EMBL" id="VSWD01000009">
    <property type="protein sequence ID" value="KAK3093184.1"/>
    <property type="molecule type" value="Genomic_DNA"/>
</dbReference>
<feature type="transmembrane region" description="Helical" evidence="3">
    <location>
        <begin position="805"/>
        <end position="823"/>
    </location>
</feature>
<dbReference type="PANTHER" id="PTHR11102">
    <property type="entry name" value="SEL-1-LIKE PROTEIN"/>
    <property type="match status" value="1"/>
</dbReference>
<evidence type="ECO:0000313" key="5">
    <source>
        <dbReference type="Proteomes" id="UP001186944"/>
    </source>
</evidence>
<gene>
    <name evidence="4" type="ORF">FSP39_012366</name>
</gene>
<dbReference type="AlphaFoldDB" id="A0AA88XW76"/>
<feature type="compositionally biased region" description="Polar residues" evidence="2">
    <location>
        <begin position="38"/>
        <end position="48"/>
    </location>
</feature>
<dbReference type="GO" id="GO:0036503">
    <property type="term" value="P:ERAD pathway"/>
    <property type="evidence" value="ECO:0007669"/>
    <property type="project" value="TreeGrafter"/>
</dbReference>
<feature type="compositionally biased region" description="Basic and acidic residues" evidence="2">
    <location>
        <begin position="166"/>
        <end position="176"/>
    </location>
</feature>
<keyword evidence="3" id="KW-0812">Transmembrane</keyword>
<keyword evidence="3" id="KW-1133">Transmembrane helix</keyword>
<feature type="region of interest" description="Disordered" evidence="2">
    <location>
        <begin position="38"/>
        <end position="139"/>
    </location>
</feature>
<feature type="compositionally biased region" description="Basic and acidic residues" evidence="2">
    <location>
        <begin position="117"/>
        <end position="138"/>
    </location>
</feature>
<evidence type="ECO:0000256" key="1">
    <source>
        <dbReference type="ARBA" id="ARBA00038101"/>
    </source>
</evidence>
<keyword evidence="3" id="KW-0472">Membrane</keyword>
<dbReference type="Gene3D" id="1.25.40.10">
    <property type="entry name" value="Tetratricopeptide repeat domain"/>
    <property type="match status" value="4"/>
</dbReference>
<comment type="similarity">
    <text evidence="1">Belongs to the sel-1 family.</text>
</comment>
<dbReference type="InterPro" id="IPR050767">
    <property type="entry name" value="Sel1_AlgK"/>
</dbReference>
<dbReference type="Pfam" id="PF08238">
    <property type="entry name" value="Sel1"/>
    <property type="match status" value="12"/>
</dbReference>
<accession>A0AA88XW76</accession>